<dbReference type="Pfam" id="PF20067">
    <property type="entry name" value="SSL_N"/>
    <property type="match status" value="1"/>
</dbReference>
<dbReference type="OrthoDB" id="5307922at2759"/>
<dbReference type="STRING" id="93759.A0A1R3ILL6"/>
<dbReference type="EMBL" id="AWUE01017978">
    <property type="protein sequence ID" value="OMO83467.1"/>
    <property type="molecule type" value="Genomic_DNA"/>
</dbReference>
<dbReference type="InterPro" id="IPR011042">
    <property type="entry name" value="6-blade_b-propeller_TolB-like"/>
</dbReference>
<proteinExistence type="predicted"/>
<gene>
    <name evidence="2" type="ORF">COLO4_22529</name>
</gene>
<keyword evidence="1" id="KW-0812">Transmembrane</keyword>
<dbReference type="Gene3D" id="2.120.10.30">
    <property type="entry name" value="TolB, C-terminal domain"/>
    <property type="match status" value="1"/>
</dbReference>
<comment type="caution">
    <text evidence="2">The sequence shown here is derived from an EMBL/GenBank/DDBJ whole genome shotgun (WGS) entry which is preliminary data.</text>
</comment>
<keyword evidence="3" id="KW-1185">Reference proteome</keyword>
<name>A0A1R3ILL6_9ROSI</name>
<organism evidence="2 3">
    <name type="scientific">Corchorus olitorius</name>
    <dbReference type="NCBI Taxonomy" id="93759"/>
    <lineage>
        <taxon>Eukaryota</taxon>
        <taxon>Viridiplantae</taxon>
        <taxon>Streptophyta</taxon>
        <taxon>Embryophyta</taxon>
        <taxon>Tracheophyta</taxon>
        <taxon>Spermatophyta</taxon>
        <taxon>Magnoliopsida</taxon>
        <taxon>eudicotyledons</taxon>
        <taxon>Gunneridae</taxon>
        <taxon>Pentapetalae</taxon>
        <taxon>rosids</taxon>
        <taxon>malvids</taxon>
        <taxon>Malvales</taxon>
        <taxon>Malvaceae</taxon>
        <taxon>Grewioideae</taxon>
        <taxon>Apeibeae</taxon>
        <taxon>Corchorus</taxon>
    </lineage>
</organism>
<dbReference type="PANTHER" id="PTHR10426:SF88">
    <property type="entry name" value="ADIPOCYTE PLASMA MEMBRANE-ASSOCIATED PROTEIN HEMOMUCIN-RELATED"/>
    <property type="match status" value="1"/>
</dbReference>
<dbReference type="GO" id="GO:0012505">
    <property type="term" value="C:endomembrane system"/>
    <property type="evidence" value="ECO:0007669"/>
    <property type="project" value="TreeGrafter"/>
</dbReference>
<keyword evidence="1" id="KW-0472">Membrane</keyword>
<feature type="transmembrane region" description="Helical" evidence="1">
    <location>
        <begin position="20"/>
        <end position="39"/>
    </location>
</feature>
<accession>A0A1R3ILL6</accession>
<reference evidence="3" key="1">
    <citation type="submission" date="2013-09" db="EMBL/GenBank/DDBJ databases">
        <title>Corchorus olitorius genome sequencing.</title>
        <authorList>
            <person name="Alam M."/>
            <person name="Haque M.S."/>
            <person name="Islam M.S."/>
            <person name="Emdad E.M."/>
            <person name="Islam M.M."/>
            <person name="Ahmed B."/>
            <person name="Halim A."/>
            <person name="Hossen Q.M.M."/>
            <person name="Hossain M.Z."/>
            <person name="Ahmed R."/>
            <person name="Khan M.M."/>
            <person name="Islam R."/>
            <person name="Rashid M.M."/>
            <person name="Khan S.A."/>
            <person name="Rahman M.S."/>
            <person name="Alam M."/>
            <person name="Yahiya A.S."/>
            <person name="Khan M.S."/>
            <person name="Azam M.S."/>
            <person name="Haque T."/>
            <person name="Lashkar M.Z.H."/>
            <person name="Akhand A.I."/>
            <person name="Morshed G."/>
            <person name="Roy S."/>
            <person name="Uddin K.S."/>
            <person name="Rabeya T."/>
            <person name="Hossain A.S."/>
            <person name="Chowdhury A."/>
            <person name="Snigdha A.R."/>
            <person name="Mortoza M.S."/>
            <person name="Matin S.A."/>
            <person name="Hoque S.M.E."/>
            <person name="Islam M.K."/>
            <person name="Roy D.K."/>
            <person name="Haider R."/>
            <person name="Moosa M.M."/>
            <person name="Elias S.M."/>
            <person name="Hasan A.M."/>
            <person name="Jahan S."/>
            <person name="Shafiuddin M."/>
            <person name="Mahmood N."/>
            <person name="Shommy N.S."/>
        </authorList>
    </citation>
    <scope>NUCLEOTIDE SEQUENCE [LARGE SCALE GENOMIC DNA]</scope>
    <source>
        <strain evidence="3">cv. O-4</strain>
    </source>
</reference>
<dbReference type="PANTHER" id="PTHR10426">
    <property type="entry name" value="STRICTOSIDINE SYNTHASE-RELATED"/>
    <property type="match status" value="1"/>
</dbReference>
<dbReference type="SUPFAM" id="SSF63829">
    <property type="entry name" value="Calcium-dependent phosphotriesterase"/>
    <property type="match status" value="1"/>
</dbReference>
<sequence>MADQPASTNSNRSNRSSWPFLGVFLSAMLPVVAAIVVVYQLESFDPAPMPLHELSPPQPAANLLRNQRMLQGAEFLGVGKLKGPEDIAYDRREEIIYTGCEDGWIKRVWLKSKDSASANNDTLVEVEDWVNTRGRPLGIVLGPNNEVIVADSYKMHPLNIMWRKPALTLWREGPTVDF</sequence>
<keyword evidence="1" id="KW-1133">Transmembrane helix</keyword>
<evidence type="ECO:0000313" key="3">
    <source>
        <dbReference type="Proteomes" id="UP000187203"/>
    </source>
</evidence>
<dbReference type="AlphaFoldDB" id="A0A1R3ILL6"/>
<dbReference type="GO" id="GO:0016787">
    <property type="term" value="F:hydrolase activity"/>
    <property type="evidence" value="ECO:0007669"/>
    <property type="project" value="TreeGrafter"/>
</dbReference>
<evidence type="ECO:0000256" key="1">
    <source>
        <dbReference type="SAM" id="Phobius"/>
    </source>
</evidence>
<evidence type="ECO:0000313" key="2">
    <source>
        <dbReference type="EMBL" id="OMO83467.1"/>
    </source>
</evidence>
<dbReference type="Proteomes" id="UP000187203">
    <property type="component" value="Unassembled WGS sequence"/>
</dbReference>
<protein>
    <submittedName>
        <fullName evidence="2">Six-bladed beta-propeller, TolB-like protein</fullName>
    </submittedName>
</protein>